<reference evidence="3 4" key="1">
    <citation type="submission" date="2021-04" db="EMBL/GenBank/DDBJ databases">
        <title>Pseudomonas rustica sp. nov. isolated from raw milk.</title>
        <authorList>
            <person name="Fiedler G."/>
            <person name="Gieschler S."/>
            <person name="Kabisch J."/>
            <person name="Grimmler C."/>
            <person name="Brinks E."/>
            <person name="Wagner N."/>
            <person name="Hetzer B."/>
            <person name="Franz C.M.A.P."/>
            <person name="Boehnlein C."/>
        </authorList>
    </citation>
    <scope>NUCLEOTIDE SEQUENCE [LARGE SCALE GENOMIC DNA]</scope>
    <source>
        <strain evidence="3 4">MBT-4</strain>
    </source>
</reference>
<feature type="compositionally biased region" description="Polar residues" evidence="1">
    <location>
        <begin position="1"/>
        <end position="11"/>
    </location>
</feature>
<evidence type="ECO:0000259" key="2">
    <source>
        <dbReference type="Pfam" id="PF02368"/>
    </source>
</evidence>
<dbReference type="InterPro" id="IPR008964">
    <property type="entry name" value="Invasin/intimin_cell_adhesion"/>
</dbReference>
<protein>
    <submittedName>
        <fullName evidence="3">Ig-like domain-containing protein</fullName>
    </submittedName>
</protein>
<dbReference type="Pfam" id="PF02368">
    <property type="entry name" value="Big_2"/>
    <property type="match status" value="1"/>
</dbReference>
<dbReference type="RefSeq" id="WP_212544713.1">
    <property type="nucleotide sequence ID" value="NZ_JAGYHF010000004.1"/>
</dbReference>
<dbReference type="Proteomes" id="UP000676035">
    <property type="component" value="Unassembled WGS sequence"/>
</dbReference>
<evidence type="ECO:0000256" key="1">
    <source>
        <dbReference type="SAM" id="MobiDB-lite"/>
    </source>
</evidence>
<organism evidence="3 4">
    <name type="scientific">Pseudomonas rustica</name>
    <dbReference type="NCBI Taxonomy" id="2827099"/>
    <lineage>
        <taxon>Bacteria</taxon>
        <taxon>Pseudomonadati</taxon>
        <taxon>Pseudomonadota</taxon>
        <taxon>Gammaproteobacteria</taxon>
        <taxon>Pseudomonadales</taxon>
        <taxon>Pseudomonadaceae</taxon>
        <taxon>Pseudomonas</taxon>
    </lineage>
</organism>
<proteinExistence type="predicted"/>
<feature type="domain" description="BIG2" evidence="2">
    <location>
        <begin position="764"/>
        <end position="798"/>
    </location>
</feature>
<sequence>MTTQPDQTAQDETPLANRPPTIVARTEMTHPENYDGGISIAALAHGLRVAINPWLNIAYDDLVEMFWGNSAHPVWKKVIDRAEELTEGVRFNIPSGFIIDGEATPVFYRVTKLHQTPEDSTPLSIYLVKLTRPGGVDDDGEGNGNPGLKYSFTPDISGGVTSNIANRGVQMHIVPYQNITRFDRIVARWGDQEVVHYPVTQEQITDPNNHPIVLNFTKAVIEKAGNGERLPVSYQVIDRCGNYPDEQDPWAKITQVFVDLDDHRLDAPVALVAGQPVELIELDALGEADVTVRVNALSPDFAANDLIRMTWTGTPAEGDPVIVGPLDKTVGALPGDYDFTIPNVMVKAIAKGWATVGYLRIRAGVADLPSKTASLNVKGEIPQLVAPSVKEANGTQLDPMKVQQKLVVMLPLGTLLPTDKVSVSWLAADGSPAAASHTTLTRPVSESGIEIEIPVSVIAYNLGKPVTVIYSVTRGTAAPKDSLPLLLNVLPIAASEFKRPTILVADNNGEGPVLDVTDLTDGAAVRIGVWPHIAVGQYVWLTLKGKNANGEQHDLSLWLQPSDVSVNARWIADGFIDKPVPYNYLKSLGHNTELKIEFKASLSKSQEESTAQAFVVRTYTIKSTPTITWLRGSPSGQDIAPDGFTRETSVTLSGTASKGQQVDVLDGEDTKGQPIADAVTGIWTQTIDELSVARHSLTARAMDAGGATSKAWVFTVIGELSIDRQQMNLNGLSVKMPDWPKTGEDSIGNTQVRQPTGGLAPYFYASSNQDIASVSSEGKVTGNRNGVVTITVSDSAGAAVSYTVAVTNVYRLRLNETPMTARQAVEWRESLANAIPCTDTALFDLDLVHGKPLPISTDLWQCTLSGCPDPYFPAFRNPGSVGCRYGLYEFAAWCMQST</sequence>
<keyword evidence="4" id="KW-1185">Reference proteome</keyword>
<dbReference type="InterPro" id="IPR003343">
    <property type="entry name" value="Big_2"/>
</dbReference>
<evidence type="ECO:0000313" key="3">
    <source>
        <dbReference type="EMBL" id="MBS4078646.1"/>
    </source>
</evidence>
<dbReference type="Gene3D" id="2.60.40.10">
    <property type="entry name" value="Immunoglobulins"/>
    <property type="match status" value="1"/>
</dbReference>
<feature type="region of interest" description="Disordered" evidence="1">
    <location>
        <begin position="1"/>
        <end position="20"/>
    </location>
</feature>
<dbReference type="SUPFAM" id="SSF49373">
    <property type="entry name" value="Invasin/intimin cell-adhesion fragments"/>
    <property type="match status" value="1"/>
</dbReference>
<dbReference type="Gene3D" id="2.60.40.1080">
    <property type="match status" value="1"/>
</dbReference>
<accession>A0ABS5MY59</accession>
<evidence type="ECO:0000313" key="4">
    <source>
        <dbReference type="Proteomes" id="UP000676035"/>
    </source>
</evidence>
<dbReference type="InterPro" id="IPR013783">
    <property type="entry name" value="Ig-like_fold"/>
</dbReference>
<comment type="caution">
    <text evidence="3">The sequence shown here is derived from an EMBL/GenBank/DDBJ whole genome shotgun (WGS) entry which is preliminary data.</text>
</comment>
<gene>
    <name evidence="3" type="ORF">KFS80_10150</name>
</gene>
<name>A0ABS5MY59_9PSED</name>
<dbReference type="EMBL" id="JAGYHF010000004">
    <property type="protein sequence ID" value="MBS4078646.1"/>
    <property type="molecule type" value="Genomic_DNA"/>
</dbReference>